<feature type="transmembrane region" description="Helical" evidence="1">
    <location>
        <begin position="57"/>
        <end position="78"/>
    </location>
</feature>
<keyword evidence="1" id="KW-0812">Transmembrane</keyword>
<organism evidence="2 3">
    <name type="scientific">Pedobacter changchengzhani</name>
    <dbReference type="NCBI Taxonomy" id="2529274"/>
    <lineage>
        <taxon>Bacteria</taxon>
        <taxon>Pseudomonadati</taxon>
        <taxon>Bacteroidota</taxon>
        <taxon>Sphingobacteriia</taxon>
        <taxon>Sphingobacteriales</taxon>
        <taxon>Sphingobacteriaceae</taxon>
        <taxon>Pedobacter</taxon>
    </lineage>
</organism>
<dbReference type="OrthoDB" id="673991at2"/>
<accession>A0A4R5MR79</accession>
<protein>
    <recommendedName>
        <fullName evidence="4">DUF2938 family protein</fullName>
    </recommendedName>
</protein>
<evidence type="ECO:0008006" key="4">
    <source>
        <dbReference type="Google" id="ProtNLM"/>
    </source>
</evidence>
<sequence>MDKLQKALVCGVSGTSFMTASSALMSLLPNEEFRETDQLEKLIGRMFPFLSKNAKVIAGWGAHYAVGVIFALVYVELWEKKEIEHSIKNGIILGLLSGILGLFVWRATFKNHPLPPNNRKLHFYLQRIPAHVVFSVFATITYNILKQKELQQQPA</sequence>
<evidence type="ECO:0000313" key="3">
    <source>
        <dbReference type="Proteomes" id="UP000295668"/>
    </source>
</evidence>
<reference evidence="2 3" key="1">
    <citation type="submission" date="2019-02" db="EMBL/GenBank/DDBJ databases">
        <title>Pedobacter sp. nov., a novel speices isolated from soil of pinguins habitat in Antarcitica.</title>
        <authorList>
            <person name="He R.-H."/>
        </authorList>
    </citation>
    <scope>NUCLEOTIDE SEQUENCE [LARGE SCALE GENOMIC DNA]</scope>
    <source>
        <strain evidence="2 3">E01020</strain>
    </source>
</reference>
<gene>
    <name evidence="2" type="ORF">EZJ43_02340</name>
</gene>
<dbReference type="RefSeq" id="WP_133261044.1">
    <property type="nucleotide sequence ID" value="NZ_SJCY01000001.1"/>
</dbReference>
<keyword evidence="1" id="KW-0472">Membrane</keyword>
<feature type="transmembrane region" description="Helical" evidence="1">
    <location>
        <begin position="90"/>
        <end position="108"/>
    </location>
</feature>
<feature type="transmembrane region" description="Helical" evidence="1">
    <location>
        <begin position="7"/>
        <end position="28"/>
    </location>
</feature>
<dbReference type="EMBL" id="SJCY01000001">
    <property type="protein sequence ID" value="TDG37949.1"/>
    <property type="molecule type" value="Genomic_DNA"/>
</dbReference>
<name>A0A4R5MR79_9SPHI</name>
<evidence type="ECO:0000256" key="1">
    <source>
        <dbReference type="SAM" id="Phobius"/>
    </source>
</evidence>
<dbReference type="AlphaFoldDB" id="A0A4R5MR79"/>
<feature type="transmembrane region" description="Helical" evidence="1">
    <location>
        <begin position="128"/>
        <end position="145"/>
    </location>
</feature>
<proteinExistence type="predicted"/>
<keyword evidence="3" id="KW-1185">Reference proteome</keyword>
<comment type="caution">
    <text evidence="2">The sequence shown here is derived from an EMBL/GenBank/DDBJ whole genome shotgun (WGS) entry which is preliminary data.</text>
</comment>
<dbReference type="Proteomes" id="UP000295668">
    <property type="component" value="Unassembled WGS sequence"/>
</dbReference>
<evidence type="ECO:0000313" key="2">
    <source>
        <dbReference type="EMBL" id="TDG37949.1"/>
    </source>
</evidence>
<keyword evidence="1" id="KW-1133">Transmembrane helix</keyword>